<dbReference type="AlphaFoldDB" id="A0A3Q7XX29"/>
<feature type="non-terminal residue" evidence="2">
    <location>
        <position position="1"/>
    </location>
</feature>
<dbReference type="RefSeq" id="XP_027188641.1">
    <property type="nucleotide sequence ID" value="XM_027332840.1"/>
</dbReference>
<dbReference type="Proteomes" id="UP000087171">
    <property type="component" value="Chromosome Ca3"/>
</dbReference>
<keyword evidence="1" id="KW-1185">Reference proteome</keyword>
<reference evidence="1" key="1">
    <citation type="journal article" date="2013" name="Nat. Biotechnol.">
        <title>Draft genome sequence of chickpea (Cicer arietinum) provides a resource for trait improvement.</title>
        <authorList>
            <person name="Varshney R.K."/>
            <person name="Song C."/>
            <person name="Saxena R.K."/>
            <person name="Azam S."/>
            <person name="Yu S."/>
            <person name="Sharpe A.G."/>
            <person name="Cannon S."/>
            <person name="Baek J."/>
            <person name="Rosen B.D."/>
            <person name="Tar'an B."/>
            <person name="Millan T."/>
            <person name="Zhang X."/>
            <person name="Ramsay L.D."/>
            <person name="Iwata A."/>
            <person name="Wang Y."/>
            <person name="Nelson W."/>
            <person name="Farmer A.D."/>
            <person name="Gaur P.M."/>
            <person name="Soderlund C."/>
            <person name="Penmetsa R.V."/>
            <person name="Xu C."/>
            <person name="Bharti A.K."/>
            <person name="He W."/>
            <person name="Winter P."/>
            <person name="Zhao S."/>
            <person name="Hane J.K."/>
            <person name="Carrasquilla-Garcia N."/>
            <person name="Condie J.A."/>
            <person name="Upadhyaya H.D."/>
            <person name="Luo M.C."/>
            <person name="Thudi M."/>
            <person name="Gowda C.L."/>
            <person name="Singh N.P."/>
            <person name="Lichtenzveig J."/>
            <person name="Gali K.K."/>
            <person name="Rubio J."/>
            <person name="Nadarajan N."/>
            <person name="Dolezel J."/>
            <person name="Bansal K.C."/>
            <person name="Xu X."/>
            <person name="Edwards D."/>
            <person name="Zhang G."/>
            <person name="Kahl G."/>
            <person name="Gil J."/>
            <person name="Singh K.B."/>
            <person name="Datta S.K."/>
            <person name="Jackson S.A."/>
            <person name="Wang J."/>
            <person name="Cook D.R."/>
        </authorList>
    </citation>
    <scope>NUCLEOTIDE SEQUENCE [LARGE SCALE GENOMIC DNA]</scope>
    <source>
        <strain evidence="1">cv. CDC Frontier</strain>
    </source>
</reference>
<name>A0A3Q7XX29_CICAR</name>
<evidence type="ECO:0000313" key="2">
    <source>
        <dbReference type="RefSeq" id="XP_027188641.1"/>
    </source>
</evidence>
<sequence length="505" mass="57054">SFSRFLSAALSGTTQTEEEVTLKLLVNKVTNKVIFAEAEKDFVDVLFSFLTFPLGTISRLLEKESSIGPLRFGSVNTLYHSVEDLDKGCFGKHVSKEMLLQTANSSQHYCRNVKLNIDDSEPTEYFVCSKFPSCDGDRLVISINKHNCCHCGSPMTRSVLLKHFNDGFVKDGATFIITDDLTVMPNSMDITNFGFLQNFGIKNATSVKEMTVSVTKEKYATVIAAAILDFELQLHWLHVLDLLKCSLFSKTALTHLFLREKQRFINWWRAYPCPVEDNSNSNIEITVKLVIRKSDGRLLYAQGGQDFAKMLLSFLTIPLGGIVPFLRGSSLGSINTLYKSVANLDEDEYFVSEEAKDRIVDPQLAGQYFDLSKDILSDQRGEIEGYYCYYQLRNYDTKGIGPNQVFLTDRLISNEKDWRYMYASSDVYNEVYVKGPRVYVATDDLVIAPLSPISLVSLINRFETPFEDLKEKVVTIGIKEYRCILEAALTTPTALTTGLTHLLYQ</sequence>
<dbReference type="Pfam" id="PF05056">
    <property type="entry name" value="DUF674"/>
    <property type="match status" value="2"/>
</dbReference>
<organism evidence="1 2">
    <name type="scientific">Cicer arietinum</name>
    <name type="common">Chickpea</name>
    <name type="synonym">Garbanzo</name>
    <dbReference type="NCBI Taxonomy" id="3827"/>
    <lineage>
        <taxon>Eukaryota</taxon>
        <taxon>Viridiplantae</taxon>
        <taxon>Streptophyta</taxon>
        <taxon>Embryophyta</taxon>
        <taxon>Tracheophyta</taxon>
        <taxon>Spermatophyta</taxon>
        <taxon>Magnoliopsida</taxon>
        <taxon>eudicotyledons</taxon>
        <taxon>Gunneridae</taxon>
        <taxon>Pentapetalae</taxon>
        <taxon>rosids</taxon>
        <taxon>fabids</taxon>
        <taxon>Fabales</taxon>
        <taxon>Fabaceae</taxon>
        <taxon>Papilionoideae</taxon>
        <taxon>50 kb inversion clade</taxon>
        <taxon>NPAAA clade</taxon>
        <taxon>Hologalegina</taxon>
        <taxon>IRL clade</taxon>
        <taxon>Cicereae</taxon>
        <taxon>Cicer</taxon>
    </lineage>
</organism>
<gene>
    <name evidence="2" type="primary">LOC101500403</name>
</gene>
<dbReference type="PANTHER" id="PTHR33103:SF43">
    <property type="entry name" value="DUF674 FAMILY PROTEIN"/>
    <property type="match status" value="1"/>
</dbReference>
<proteinExistence type="predicted"/>
<dbReference type="OrthoDB" id="1425219at2759"/>
<dbReference type="STRING" id="3827.A0A3Q7XX29"/>
<dbReference type="PaxDb" id="3827-XP_004491998.1"/>
<accession>A0A3Q7XX29</accession>
<evidence type="ECO:0000313" key="1">
    <source>
        <dbReference type="Proteomes" id="UP000087171"/>
    </source>
</evidence>
<reference evidence="2" key="2">
    <citation type="submission" date="2025-08" db="UniProtKB">
        <authorList>
            <consortium name="RefSeq"/>
        </authorList>
    </citation>
    <scope>IDENTIFICATION</scope>
    <source>
        <tissue evidence="2">Etiolated seedlings</tissue>
    </source>
</reference>
<protein>
    <submittedName>
        <fullName evidence="2">Uncharacterized protein LOC101500403</fullName>
    </submittedName>
</protein>
<dbReference type="InterPro" id="IPR007750">
    <property type="entry name" value="DUF674"/>
</dbReference>
<dbReference type="PANTHER" id="PTHR33103">
    <property type="entry name" value="OS01G0153900 PROTEIN"/>
    <property type="match status" value="1"/>
</dbReference>